<comment type="caution">
    <text evidence="2">The sequence shown here is derived from an EMBL/GenBank/DDBJ whole genome shotgun (WGS) entry which is preliminary data.</text>
</comment>
<organism evidence="2 3">
    <name type="scientific">Sporothrix epigloea</name>
    <dbReference type="NCBI Taxonomy" id="1892477"/>
    <lineage>
        <taxon>Eukaryota</taxon>
        <taxon>Fungi</taxon>
        <taxon>Dikarya</taxon>
        <taxon>Ascomycota</taxon>
        <taxon>Pezizomycotina</taxon>
        <taxon>Sordariomycetes</taxon>
        <taxon>Sordariomycetidae</taxon>
        <taxon>Ophiostomatales</taxon>
        <taxon>Ophiostomataceae</taxon>
        <taxon>Sporothrix</taxon>
    </lineage>
</organism>
<feature type="compositionally biased region" description="Polar residues" evidence="1">
    <location>
        <begin position="77"/>
        <end position="91"/>
    </location>
</feature>
<dbReference type="Proteomes" id="UP001642501">
    <property type="component" value="Unassembled WGS sequence"/>
</dbReference>
<protein>
    <submittedName>
        <fullName evidence="2">Uncharacterized protein</fullName>
    </submittedName>
</protein>
<evidence type="ECO:0000256" key="1">
    <source>
        <dbReference type="SAM" id="MobiDB-lite"/>
    </source>
</evidence>
<proteinExistence type="predicted"/>
<reference evidence="2 3" key="1">
    <citation type="submission" date="2024-01" db="EMBL/GenBank/DDBJ databases">
        <authorList>
            <person name="Allen C."/>
            <person name="Tagirdzhanova G."/>
        </authorList>
    </citation>
    <scope>NUCLEOTIDE SEQUENCE [LARGE SCALE GENOMIC DNA]</scope>
    <source>
        <strain evidence="2 3">CBS 573.63</strain>
    </source>
</reference>
<keyword evidence="3" id="KW-1185">Reference proteome</keyword>
<evidence type="ECO:0000313" key="3">
    <source>
        <dbReference type="Proteomes" id="UP001642501"/>
    </source>
</evidence>
<name>A0ABP0DEB9_9PEZI</name>
<dbReference type="EMBL" id="CAWUOM010000026">
    <property type="protein sequence ID" value="CAK7266584.1"/>
    <property type="molecule type" value="Genomic_DNA"/>
</dbReference>
<sequence>MQAEEDPLRRLLQLAEQEAERRQMNDVLKTIMLQLSALQPQQRQAAPTVASDTDPIVDTSAQETTPTSPPLVKQPSPAEQRSAFKQRTIASPASEDTILPASPTLDNLDSEYFPPVHAASQTTAAFDANPIATVTNVTAASFENVTLSPREDASVSPAGTDKLSSAMLPPFAISSNVVKIPQPSKTGGRLCAA</sequence>
<gene>
    <name evidence="2" type="ORF">SEPCBS57363_002163</name>
</gene>
<evidence type="ECO:0000313" key="2">
    <source>
        <dbReference type="EMBL" id="CAK7266584.1"/>
    </source>
</evidence>
<feature type="region of interest" description="Disordered" evidence="1">
    <location>
        <begin position="39"/>
        <end position="106"/>
    </location>
</feature>
<accession>A0ABP0DEB9</accession>